<dbReference type="HOGENOM" id="CLU_1073283_0_0_3"/>
<organism evidence="1 2">
    <name type="scientific">Stanieria cyanosphaera (strain ATCC 29371 / PCC 7437)</name>
    <dbReference type="NCBI Taxonomy" id="111780"/>
    <lineage>
        <taxon>Bacteria</taxon>
        <taxon>Bacillati</taxon>
        <taxon>Cyanobacteriota</taxon>
        <taxon>Cyanophyceae</taxon>
        <taxon>Pleurocapsales</taxon>
        <taxon>Dermocarpellaceae</taxon>
        <taxon>Stanieria</taxon>
    </lineage>
</organism>
<protein>
    <recommendedName>
        <fullName evidence="3">DOT1 domain-containing protein</fullName>
    </recommendedName>
</protein>
<dbReference type="STRING" id="111780.Sta7437_4170"/>
<dbReference type="SUPFAM" id="SSF53335">
    <property type="entry name" value="S-adenosyl-L-methionine-dependent methyltransferases"/>
    <property type="match status" value="1"/>
</dbReference>
<dbReference type="AlphaFoldDB" id="K9Y126"/>
<proteinExistence type="predicted"/>
<accession>K9Y126</accession>
<evidence type="ECO:0000313" key="1">
    <source>
        <dbReference type="EMBL" id="AFZ37647.1"/>
    </source>
</evidence>
<dbReference type="KEGG" id="scs:Sta7437_4170"/>
<evidence type="ECO:0000313" key="2">
    <source>
        <dbReference type="Proteomes" id="UP000010473"/>
    </source>
</evidence>
<evidence type="ECO:0008006" key="3">
    <source>
        <dbReference type="Google" id="ProtNLM"/>
    </source>
</evidence>
<name>K9Y126_STAC7</name>
<sequence length="259" mass="29944">MIFSNQKNLHNPASIKRKIYLFVSERTFPELIKEILNNGFPLFRRLVGLYFDKKFDRKYNVDTCGSIHLQELTIDSNNVKSGTIYDPIPIKTLKTLFSYLPYNLSEYNFIDFGSGKGRALLVASDYPFRKIIGVEFAHELHQVALSNLEQYNNPKQKCFDIESICVDAVNFPIPQGKCLFFFFAPFGSDIFSKVIENIQKSYTDSPRNMLILYVTDPITDPLPVDEIRSCSLFEKINGGYLPLDLAQRYTLYYELYQAN</sequence>
<dbReference type="EMBL" id="CP003653">
    <property type="protein sequence ID" value="AFZ37647.1"/>
    <property type="molecule type" value="Genomic_DNA"/>
</dbReference>
<dbReference type="Proteomes" id="UP000010473">
    <property type="component" value="Chromosome"/>
</dbReference>
<dbReference type="Gene3D" id="3.40.50.150">
    <property type="entry name" value="Vaccinia Virus protein VP39"/>
    <property type="match status" value="1"/>
</dbReference>
<reference evidence="2" key="1">
    <citation type="journal article" date="2013" name="Proc. Natl. Acad. Sci. U.S.A.">
        <title>Improving the coverage of the cyanobacterial phylum using diversity-driven genome sequencing.</title>
        <authorList>
            <person name="Shih P.M."/>
            <person name="Wu D."/>
            <person name="Latifi A."/>
            <person name="Axen S.D."/>
            <person name="Fewer D.P."/>
            <person name="Talla E."/>
            <person name="Calteau A."/>
            <person name="Cai F."/>
            <person name="Tandeau de Marsac N."/>
            <person name="Rippka R."/>
            <person name="Herdman M."/>
            <person name="Sivonen K."/>
            <person name="Coursin T."/>
            <person name="Laurent T."/>
            <person name="Goodwin L."/>
            <person name="Nolan M."/>
            <person name="Davenport K.W."/>
            <person name="Han C.S."/>
            <person name="Rubin E.M."/>
            <person name="Eisen J.A."/>
            <person name="Woyke T."/>
            <person name="Gugger M."/>
            <person name="Kerfeld C.A."/>
        </authorList>
    </citation>
    <scope>NUCLEOTIDE SEQUENCE [LARGE SCALE GENOMIC DNA]</scope>
    <source>
        <strain evidence="2">ATCC 29371 / PCC 7437</strain>
    </source>
</reference>
<dbReference type="OrthoDB" id="9780095at2"/>
<gene>
    <name evidence="1" type="ordered locus">Sta7437_4170</name>
</gene>
<keyword evidence="2" id="KW-1185">Reference proteome</keyword>
<dbReference type="InterPro" id="IPR029063">
    <property type="entry name" value="SAM-dependent_MTases_sf"/>
</dbReference>
<dbReference type="RefSeq" id="WP_015195301.1">
    <property type="nucleotide sequence ID" value="NC_019748.1"/>
</dbReference>
<dbReference type="eggNOG" id="COG4123">
    <property type="taxonomic scope" value="Bacteria"/>
</dbReference>